<name>A0AAJ6BG28_9BACT</name>
<accession>A0AAJ6BG28</accession>
<organism evidence="1 2">
    <name type="scientific">Candidatus Pseudobacter hemicellulosilyticus</name>
    <dbReference type="NCBI Taxonomy" id="3121375"/>
    <lineage>
        <taxon>Bacteria</taxon>
        <taxon>Pseudomonadati</taxon>
        <taxon>Bacteroidota</taxon>
        <taxon>Chitinophagia</taxon>
        <taxon>Chitinophagales</taxon>
        <taxon>Chitinophagaceae</taxon>
        <taxon>Pseudobacter</taxon>
    </lineage>
</organism>
<evidence type="ECO:0000313" key="2">
    <source>
        <dbReference type="Proteomes" id="UP001220610"/>
    </source>
</evidence>
<gene>
    <name evidence="1" type="ORF">P0Y53_24950</name>
</gene>
<dbReference type="AlphaFoldDB" id="A0AAJ6BG28"/>
<dbReference type="Proteomes" id="UP001220610">
    <property type="component" value="Chromosome"/>
</dbReference>
<evidence type="ECO:0000313" key="1">
    <source>
        <dbReference type="EMBL" id="WEK35748.1"/>
    </source>
</evidence>
<sequence>MPDRILEGIRKAVKKLVEKSAANGESLVIGDNEGNFKEVDAEELLKKMQQQ</sequence>
<protein>
    <submittedName>
        <fullName evidence="1">Uncharacterized protein</fullName>
    </submittedName>
</protein>
<reference evidence="1" key="1">
    <citation type="submission" date="2023-03" db="EMBL/GenBank/DDBJ databases">
        <title>Andean soil-derived lignocellulolytic bacterial consortium as a source of novel taxa and putative plastic-active enzymes.</title>
        <authorList>
            <person name="Diaz-Garcia L."/>
            <person name="Chuvochina M."/>
            <person name="Feuerriegel G."/>
            <person name="Bunk B."/>
            <person name="Sproer C."/>
            <person name="Streit W.R."/>
            <person name="Rodriguez L.M."/>
            <person name="Overmann J."/>
            <person name="Jimenez D.J."/>
        </authorList>
    </citation>
    <scope>NUCLEOTIDE SEQUENCE</scope>
    <source>
        <strain evidence="1">MAG 7</strain>
    </source>
</reference>
<dbReference type="EMBL" id="CP119311">
    <property type="protein sequence ID" value="WEK35748.1"/>
    <property type="molecule type" value="Genomic_DNA"/>
</dbReference>
<proteinExistence type="predicted"/>